<name>A0A803P9N2_CANSA</name>
<dbReference type="PANTHER" id="PTHR33116:SF86">
    <property type="entry name" value="REVERSE TRANSCRIPTASE DOMAIN-CONTAINING PROTEIN"/>
    <property type="match status" value="1"/>
</dbReference>
<reference evidence="1" key="1">
    <citation type="submission" date="2018-11" db="EMBL/GenBank/DDBJ databases">
        <authorList>
            <person name="Grassa J C."/>
        </authorList>
    </citation>
    <scope>NUCLEOTIDE SEQUENCE [LARGE SCALE GENOMIC DNA]</scope>
</reference>
<evidence type="ECO:0000313" key="1">
    <source>
        <dbReference type="EnsemblPlants" id="cds.evm.model.03.605"/>
    </source>
</evidence>
<dbReference type="EMBL" id="UZAU01000262">
    <property type="status" value="NOT_ANNOTATED_CDS"/>
    <property type="molecule type" value="Genomic_DNA"/>
</dbReference>
<accession>A0A803P9N2</accession>
<protein>
    <recommendedName>
        <fullName evidence="3">RNase H type-1 domain-containing protein</fullName>
    </recommendedName>
</protein>
<reference evidence="1" key="2">
    <citation type="submission" date="2021-03" db="UniProtKB">
        <authorList>
            <consortium name="EnsemblPlants"/>
        </authorList>
    </citation>
    <scope>IDENTIFICATION</scope>
</reference>
<organism evidence="1 2">
    <name type="scientific">Cannabis sativa</name>
    <name type="common">Hemp</name>
    <name type="synonym">Marijuana</name>
    <dbReference type="NCBI Taxonomy" id="3483"/>
    <lineage>
        <taxon>Eukaryota</taxon>
        <taxon>Viridiplantae</taxon>
        <taxon>Streptophyta</taxon>
        <taxon>Embryophyta</taxon>
        <taxon>Tracheophyta</taxon>
        <taxon>Spermatophyta</taxon>
        <taxon>Magnoliopsida</taxon>
        <taxon>eudicotyledons</taxon>
        <taxon>Gunneridae</taxon>
        <taxon>Pentapetalae</taxon>
        <taxon>rosids</taxon>
        <taxon>fabids</taxon>
        <taxon>Rosales</taxon>
        <taxon>Cannabaceae</taxon>
        <taxon>Cannabis</taxon>
    </lineage>
</organism>
<sequence>MSLQDQPKGQHNWKEESRFRKSLNEALIRQADYWNQRSRISWLKDGDKYSNFFFISTIIRNRRNAIYCIMYRNKDWITTRKSIGKEFCGILGEQDVLLRLPDETEIKQFFFTMGSLKAPGPNGMPVLFFKHYWETVGTDFYEVDLDFYFVARSYTKVSMPLMWSSSPKERILKKSLNIGRYRFAIGRQKDADFNFIFKNLVSKLQRWMAKSLLKVGRATLMKSVGLSLPVYSMQTTKFSKRLATKIDGLVENFWWGSDEGNKGLFLRAWDSLSLPKAHGGFGFRKSLKMNQAFLAKWGWKGANVNEIFLYASIVADTICIARNDKKDWIKINCDVRNETETMCMTVVARRHMASFVWIAVNNVPFSNPLISEVAACLLALETSVALGYNFVFTESDSEITNNALRGSSPR</sequence>
<dbReference type="EnsemblPlants" id="evm.model.03.605">
    <property type="protein sequence ID" value="cds.evm.model.03.605"/>
    <property type="gene ID" value="evm.TU.03.605"/>
</dbReference>
<evidence type="ECO:0008006" key="3">
    <source>
        <dbReference type="Google" id="ProtNLM"/>
    </source>
</evidence>
<dbReference type="Gramene" id="evm.model.03.605">
    <property type="protein sequence ID" value="cds.evm.model.03.605"/>
    <property type="gene ID" value="evm.TU.03.605"/>
</dbReference>
<dbReference type="Proteomes" id="UP000596661">
    <property type="component" value="Chromosome 3"/>
</dbReference>
<keyword evidence="2" id="KW-1185">Reference proteome</keyword>
<dbReference type="AlphaFoldDB" id="A0A803P9N2"/>
<evidence type="ECO:0000313" key="2">
    <source>
        <dbReference type="Proteomes" id="UP000596661"/>
    </source>
</evidence>
<dbReference type="PANTHER" id="PTHR33116">
    <property type="entry name" value="REVERSE TRANSCRIPTASE ZINC-BINDING DOMAIN-CONTAINING PROTEIN-RELATED-RELATED"/>
    <property type="match status" value="1"/>
</dbReference>
<proteinExistence type="predicted"/>